<gene>
    <name evidence="1" type="ORF">L6164_018460</name>
</gene>
<keyword evidence="2" id="KW-1185">Reference proteome</keyword>
<organism evidence="1 2">
    <name type="scientific">Bauhinia variegata</name>
    <name type="common">Purple orchid tree</name>
    <name type="synonym">Phanera variegata</name>
    <dbReference type="NCBI Taxonomy" id="167791"/>
    <lineage>
        <taxon>Eukaryota</taxon>
        <taxon>Viridiplantae</taxon>
        <taxon>Streptophyta</taxon>
        <taxon>Embryophyta</taxon>
        <taxon>Tracheophyta</taxon>
        <taxon>Spermatophyta</taxon>
        <taxon>Magnoliopsida</taxon>
        <taxon>eudicotyledons</taxon>
        <taxon>Gunneridae</taxon>
        <taxon>Pentapetalae</taxon>
        <taxon>rosids</taxon>
        <taxon>fabids</taxon>
        <taxon>Fabales</taxon>
        <taxon>Fabaceae</taxon>
        <taxon>Cercidoideae</taxon>
        <taxon>Cercideae</taxon>
        <taxon>Bauhiniinae</taxon>
        <taxon>Bauhinia</taxon>
    </lineage>
</organism>
<accession>A0ACB9NBC7</accession>
<sequence length="317" mass="35573">MAADARSGESAIISSPIQGNLHDSAVCFRNIIFFLHLLVSTFFVDFWFSSVKATLHMEQNLSEHACWDSNGGASHKKNLKSISAQTRVRDSDTDNDCFDCNICLDSPHDPMVTLCGHLYCWPCIYKWLQVQSSSDESEQQQKCPVCKANISLTSLVPLYGRENSVSEARRTQMGLGIPRRPLPHSLNSLLTSAGASTSHLGQQLHPNYFQPQPYPFQYQQYFPHLYGGYTANGSPYHGGAPMTAFFSPMIGMFGEMVFARMFGISDANLFSYRYINSYPHNGGGTARMRRQEMQVDESLNRLSIFLLCCVILCLLLF</sequence>
<comment type="caution">
    <text evidence="1">The sequence shown here is derived from an EMBL/GenBank/DDBJ whole genome shotgun (WGS) entry which is preliminary data.</text>
</comment>
<reference evidence="1 2" key="1">
    <citation type="journal article" date="2022" name="DNA Res.">
        <title>Chromosomal-level genome assembly of the orchid tree Bauhinia variegata (Leguminosae; Cercidoideae) supports the allotetraploid origin hypothesis of Bauhinia.</title>
        <authorList>
            <person name="Zhong Y."/>
            <person name="Chen Y."/>
            <person name="Zheng D."/>
            <person name="Pang J."/>
            <person name="Liu Y."/>
            <person name="Luo S."/>
            <person name="Meng S."/>
            <person name="Qian L."/>
            <person name="Wei D."/>
            <person name="Dai S."/>
            <person name="Zhou R."/>
        </authorList>
    </citation>
    <scope>NUCLEOTIDE SEQUENCE [LARGE SCALE GENOMIC DNA]</scope>
    <source>
        <strain evidence="1">BV-YZ2020</strain>
    </source>
</reference>
<name>A0ACB9NBC7_BAUVA</name>
<evidence type="ECO:0000313" key="2">
    <source>
        <dbReference type="Proteomes" id="UP000828941"/>
    </source>
</evidence>
<dbReference type="Proteomes" id="UP000828941">
    <property type="component" value="Chromosome 7"/>
</dbReference>
<proteinExistence type="predicted"/>
<protein>
    <submittedName>
        <fullName evidence="1">Uncharacterized protein</fullName>
    </submittedName>
</protein>
<evidence type="ECO:0000313" key="1">
    <source>
        <dbReference type="EMBL" id="KAI4333683.1"/>
    </source>
</evidence>
<dbReference type="EMBL" id="CM039432">
    <property type="protein sequence ID" value="KAI4333683.1"/>
    <property type="molecule type" value="Genomic_DNA"/>
</dbReference>